<dbReference type="Pfam" id="PF00703">
    <property type="entry name" value="Glyco_hydro_2"/>
    <property type="match status" value="1"/>
</dbReference>
<dbReference type="GO" id="GO:0019391">
    <property type="term" value="P:glucuronoside catabolic process"/>
    <property type="evidence" value="ECO:0007669"/>
    <property type="project" value="TreeGrafter"/>
</dbReference>
<evidence type="ECO:0000313" key="7">
    <source>
        <dbReference type="Proteomes" id="UP000031666"/>
    </source>
</evidence>
<dbReference type="PRINTS" id="PR00132">
    <property type="entry name" value="GLHYDRLASE2"/>
</dbReference>
<comment type="similarity">
    <text evidence="1">Belongs to the glycosyl hydrolase 2 family.</text>
</comment>
<name>A0A0B8QH52_9VIBR</name>
<dbReference type="InterPro" id="IPR006102">
    <property type="entry name" value="Ig-like_GH2"/>
</dbReference>
<evidence type="ECO:0000259" key="5">
    <source>
        <dbReference type="Pfam" id="PF02836"/>
    </source>
</evidence>
<gene>
    <name evidence="6" type="ORF">JCM19241_891</name>
</gene>
<dbReference type="GO" id="GO:0005975">
    <property type="term" value="P:carbohydrate metabolic process"/>
    <property type="evidence" value="ECO:0007669"/>
    <property type="project" value="InterPro"/>
</dbReference>
<evidence type="ECO:0000256" key="2">
    <source>
        <dbReference type="ARBA" id="ARBA00012761"/>
    </source>
</evidence>
<dbReference type="Pfam" id="PF02836">
    <property type="entry name" value="Glyco_hydro_2_C"/>
    <property type="match status" value="1"/>
</dbReference>
<evidence type="ECO:0000313" key="6">
    <source>
        <dbReference type="EMBL" id="GAM74548.1"/>
    </source>
</evidence>
<feature type="domain" description="Glycoside hydrolase family 2 immunoglobulin-like beta-sandwich" evidence="4">
    <location>
        <begin position="15"/>
        <end position="72"/>
    </location>
</feature>
<dbReference type="InterPro" id="IPR017853">
    <property type="entry name" value="GH"/>
</dbReference>
<dbReference type="AlphaFoldDB" id="A0A0B8QH52"/>
<evidence type="ECO:0000256" key="1">
    <source>
        <dbReference type="ARBA" id="ARBA00007401"/>
    </source>
</evidence>
<dbReference type="SUPFAM" id="SSF51445">
    <property type="entry name" value="(Trans)glycosidases"/>
    <property type="match status" value="1"/>
</dbReference>
<reference evidence="6 7" key="2">
    <citation type="submission" date="2015-01" db="EMBL/GenBank/DDBJ databases">
        <authorList>
            <consortium name="NBRP consortium"/>
            <person name="Sawabe T."/>
            <person name="Meirelles P."/>
            <person name="Feng G."/>
            <person name="Sayaka M."/>
            <person name="Hattori M."/>
            <person name="Ohkuma M."/>
        </authorList>
    </citation>
    <scope>NUCLEOTIDE SEQUENCE [LARGE SCALE GENOMIC DNA]</scope>
    <source>
        <strain evidence="7">JCM 19241</strain>
    </source>
</reference>
<keyword evidence="6" id="KW-0326">Glycosidase</keyword>
<dbReference type="PANTHER" id="PTHR10066">
    <property type="entry name" value="BETA-GLUCURONIDASE"/>
    <property type="match status" value="1"/>
</dbReference>
<keyword evidence="6" id="KW-0378">Hydrolase</keyword>
<dbReference type="Gene3D" id="3.20.20.80">
    <property type="entry name" value="Glycosidases"/>
    <property type="match status" value="1"/>
</dbReference>
<feature type="domain" description="Glycoside hydrolase family 2 catalytic" evidence="5">
    <location>
        <begin position="74"/>
        <end position="144"/>
    </location>
</feature>
<dbReference type="EMBL" id="BBSC01000003">
    <property type="protein sequence ID" value="GAM74548.1"/>
    <property type="molecule type" value="Genomic_DNA"/>
</dbReference>
<comment type="caution">
    <text evidence="6">The sequence shown here is derived from an EMBL/GenBank/DDBJ whole genome shotgun (WGS) entry which is preliminary data.</text>
</comment>
<protein>
    <recommendedName>
        <fullName evidence="3">Beta-glucuronidase</fullName>
        <ecNumber evidence="2">3.2.1.31</ecNumber>
    </recommendedName>
</protein>
<evidence type="ECO:0000256" key="3">
    <source>
        <dbReference type="ARBA" id="ARBA00016205"/>
    </source>
</evidence>
<dbReference type="GO" id="GO:0004566">
    <property type="term" value="F:beta-glucuronidase activity"/>
    <property type="evidence" value="ECO:0007669"/>
    <property type="project" value="UniProtKB-EC"/>
</dbReference>
<dbReference type="SUPFAM" id="SSF49303">
    <property type="entry name" value="beta-Galactosidase/glucuronidase domain"/>
    <property type="match status" value="1"/>
</dbReference>
<dbReference type="STRING" id="1481914.JCM19241_891"/>
<accession>A0A0B8QH52</accession>
<organism evidence="6 7">
    <name type="scientific">Vibrio ishigakensis</name>
    <dbReference type="NCBI Taxonomy" id="1481914"/>
    <lineage>
        <taxon>Bacteria</taxon>
        <taxon>Pseudomonadati</taxon>
        <taxon>Pseudomonadota</taxon>
        <taxon>Gammaproteobacteria</taxon>
        <taxon>Vibrionales</taxon>
        <taxon>Vibrionaceae</taxon>
        <taxon>Vibrio</taxon>
    </lineage>
</organism>
<dbReference type="InterPro" id="IPR013783">
    <property type="entry name" value="Ig-like_fold"/>
</dbReference>
<evidence type="ECO:0000259" key="4">
    <source>
        <dbReference type="Pfam" id="PF00703"/>
    </source>
</evidence>
<dbReference type="Proteomes" id="UP000031666">
    <property type="component" value="Unassembled WGS sequence"/>
</dbReference>
<dbReference type="EC" id="3.2.1.31" evidence="2"/>
<reference evidence="6 7" key="1">
    <citation type="submission" date="2015-01" db="EMBL/GenBank/DDBJ databases">
        <title>Vibrio sp. C94 JCM 19241 whole genome shotgun sequence.</title>
        <authorList>
            <person name="Sawabe T."/>
            <person name="Meirelles P."/>
            <person name="Feng G."/>
            <person name="Sayaka M."/>
            <person name="Hattori M."/>
            <person name="Ohkuma M."/>
        </authorList>
    </citation>
    <scope>NUCLEOTIDE SEQUENCE [LARGE SCALE GENOMIC DNA]</scope>
    <source>
        <strain evidence="7">JCM 19241</strain>
    </source>
</reference>
<dbReference type="InterPro" id="IPR006103">
    <property type="entry name" value="Glyco_hydro_2_cat"/>
</dbReference>
<dbReference type="InterPro" id="IPR036156">
    <property type="entry name" value="Beta-gal/glucu_dom_sf"/>
</dbReference>
<dbReference type="Gene3D" id="2.60.40.10">
    <property type="entry name" value="Immunoglobulins"/>
    <property type="match status" value="1"/>
</dbReference>
<sequence length="164" mass="18699">METSAPAGSELLVRVQDQEGNEVATGRGENGELSIDNVVLWQPGKGYLYSLEAQLISDGQLLDHYTLDVGVRTVEVKGNQFLINKEPFYFKGFGKHEDSDFRGRGYDAALNLRDFELLDWINANSVRTSHYPYAEEFMQLADRKAGCYQRNPCSRSNEYYGLWR</sequence>
<dbReference type="InterPro" id="IPR006101">
    <property type="entry name" value="Glyco_hydro_2"/>
</dbReference>
<dbReference type="PANTHER" id="PTHR10066:SF67">
    <property type="entry name" value="BETA-GLUCURONIDASE"/>
    <property type="match status" value="1"/>
</dbReference>
<proteinExistence type="inferred from homology"/>
<dbReference type="GO" id="GO:0030246">
    <property type="term" value="F:carbohydrate binding"/>
    <property type="evidence" value="ECO:0007669"/>
    <property type="project" value="TreeGrafter"/>
</dbReference>